<evidence type="ECO:0000256" key="2">
    <source>
        <dbReference type="SAM" id="Phobius"/>
    </source>
</evidence>
<keyword evidence="2" id="KW-0812">Transmembrane</keyword>
<reference evidence="3" key="1">
    <citation type="submission" date="2021-03" db="EMBL/GenBank/DDBJ databases">
        <title>Whole genome sequence of Streptomyces bomunensis MMS17-BM035.</title>
        <authorList>
            <person name="Lee J.H."/>
        </authorList>
    </citation>
    <scope>NUCLEOTIDE SEQUENCE</scope>
    <source>
        <strain evidence="3">MMS17-BM035</strain>
    </source>
</reference>
<comment type="caution">
    <text evidence="3">The sequence shown here is derived from an EMBL/GenBank/DDBJ whole genome shotgun (WGS) entry which is preliminary data.</text>
</comment>
<evidence type="ECO:0008006" key="5">
    <source>
        <dbReference type="Google" id="ProtNLM"/>
    </source>
</evidence>
<feature type="transmembrane region" description="Helical" evidence="2">
    <location>
        <begin position="32"/>
        <end position="51"/>
    </location>
</feature>
<organism evidence="3 4">
    <name type="scientific">Streptomyces montanisoli</name>
    <dbReference type="NCBI Taxonomy" id="2798581"/>
    <lineage>
        <taxon>Bacteria</taxon>
        <taxon>Bacillati</taxon>
        <taxon>Actinomycetota</taxon>
        <taxon>Actinomycetes</taxon>
        <taxon>Kitasatosporales</taxon>
        <taxon>Streptomycetaceae</taxon>
        <taxon>Streptomyces</taxon>
    </lineage>
</organism>
<name>A0A940MAS2_9ACTN</name>
<evidence type="ECO:0000256" key="1">
    <source>
        <dbReference type="SAM" id="MobiDB-lite"/>
    </source>
</evidence>
<dbReference type="Proteomes" id="UP000670475">
    <property type="component" value="Unassembled WGS sequence"/>
</dbReference>
<evidence type="ECO:0000313" key="4">
    <source>
        <dbReference type="Proteomes" id="UP000670475"/>
    </source>
</evidence>
<feature type="compositionally biased region" description="Low complexity" evidence="1">
    <location>
        <begin position="7"/>
        <end position="17"/>
    </location>
</feature>
<dbReference type="AlphaFoldDB" id="A0A940MAS2"/>
<accession>A0A940MAS2</accession>
<sequence>MTPPSASPTTQPSAEAAGKPPEDRRHRNRRRLLTLIVIVLLVGIPAGYLAIAAEQSRNSGRKSEREALATGLRPIRPPWFKRRIYDVPIPSGATHVRFYETNNWKNSRFYAQFDVTSGRLDTFLQSMGTNRSELEPGAVTISKRDQSVAKWDFSVPGHHWAGLTYNQKDPRPTVNVIVDLSDPAKARVYAVSTATP</sequence>
<dbReference type="EMBL" id="JAGIQL010000007">
    <property type="protein sequence ID" value="MBP0456605.1"/>
    <property type="molecule type" value="Genomic_DNA"/>
</dbReference>
<keyword evidence="2" id="KW-0472">Membrane</keyword>
<proteinExistence type="predicted"/>
<protein>
    <recommendedName>
        <fullName evidence="5">Sugar kinase</fullName>
    </recommendedName>
</protein>
<feature type="region of interest" description="Disordered" evidence="1">
    <location>
        <begin position="1"/>
        <end position="26"/>
    </location>
</feature>
<keyword evidence="2" id="KW-1133">Transmembrane helix</keyword>
<gene>
    <name evidence="3" type="ORF">JFN87_03690</name>
</gene>
<keyword evidence="4" id="KW-1185">Reference proteome</keyword>
<dbReference type="RefSeq" id="WP_209338385.1">
    <property type="nucleotide sequence ID" value="NZ_JAGIQL010000007.1"/>
</dbReference>
<evidence type="ECO:0000313" key="3">
    <source>
        <dbReference type="EMBL" id="MBP0456605.1"/>
    </source>
</evidence>